<evidence type="ECO:0000256" key="5">
    <source>
        <dbReference type="ARBA" id="ARBA00022741"/>
    </source>
</evidence>
<name>A0A6B3N265_9CYAN</name>
<keyword evidence="5" id="KW-0547">Nucleotide-binding</keyword>
<dbReference type="AlphaFoldDB" id="A0A6B3N265"/>
<organism evidence="10">
    <name type="scientific">Symploca sp. SIO1C4</name>
    <dbReference type="NCBI Taxonomy" id="2607765"/>
    <lineage>
        <taxon>Bacteria</taxon>
        <taxon>Bacillati</taxon>
        <taxon>Cyanobacteriota</taxon>
        <taxon>Cyanophyceae</taxon>
        <taxon>Coleofasciculales</taxon>
        <taxon>Coleofasciculaceae</taxon>
        <taxon>Symploca</taxon>
    </lineage>
</organism>
<dbReference type="InterPro" id="IPR004358">
    <property type="entry name" value="Sig_transdc_His_kin-like_C"/>
</dbReference>
<evidence type="ECO:0000256" key="7">
    <source>
        <dbReference type="ARBA" id="ARBA00022840"/>
    </source>
</evidence>
<keyword evidence="4" id="KW-0808">Transferase</keyword>
<keyword evidence="7 10" id="KW-0067">ATP-binding</keyword>
<comment type="caution">
    <text evidence="10">The sequence shown here is derived from an EMBL/GenBank/DDBJ whole genome shotgun (WGS) entry which is preliminary data.</text>
</comment>
<keyword evidence="6" id="KW-0418">Kinase</keyword>
<keyword evidence="3" id="KW-0597">Phosphoprotein</keyword>
<dbReference type="InterPro" id="IPR003661">
    <property type="entry name" value="HisK_dim/P_dom"/>
</dbReference>
<dbReference type="GO" id="GO:0000155">
    <property type="term" value="F:phosphorelay sensor kinase activity"/>
    <property type="evidence" value="ECO:0007669"/>
    <property type="project" value="InterPro"/>
</dbReference>
<evidence type="ECO:0000256" key="4">
    <source>
        <dbReference type="ARBA" id="ARBA00022679"/>
    </source>
</evidence>
<proteinExistence type="predicted"/>
<protein>
    <recommendedName>
        <fullName evidence="2">histidine kinase</fullName>
        <ecNumber evidence="2">2.7.13.3</ecNumber>
    </recommendedName>
</protein>
<dbReference type="InterPro" id="IPR036890">
    <property type="entry name" value="HATPase_C_sf"/>
</dbReference>
<dbReference type="InterPro" id="IPR003594">
    <property type="entry name" value="HATPase_dom"/>
</dbReference>
<evidence type="ECO:0000256" key="1">
    <source>
        <dbReference type="ARBA" id="ARBA00000085"/>
    </source>
</evidence>
<dbReference type="InterPro" id="IPR005467">
    <property type="entry name" value="His_kinase_dom"/>
</dbReference>
<keyword evidence="8" id="KW-0902">Two-component regulatory system</keyword>
<dbReference type="PROSITE" id="PS50109">
    <property type="entry name" value="HIS_KIN"/>
    <property type="match status" value="1"/>
</dbReference>
<evidence type="ECO:0000256" key="6">
    <source>
        <dbReference type="ARBA" id="ARBA00022777"/>
    </source>
</evidence>
<evidence type="ECO:0000256" key="3">
    <source>
        <dbReference type="ARBA" id="ARBA00022553"/>
    </source>
</evidence>
<dbReference type="GO" id="GO:0005524">
    <property type="term" value="F:ATP binding"/>
    <property type="evidence" value="ECO:0007669"/>
    <property type="project" value="UniProtKB-KW"/>
</dbReference>
<dbReference type="EMBL" id="JAAHFQ010000083">
    <property type="protein sequence ID" value="NER27239.1"/>
    <property type="molecule type" value="Genomic_DNA"/>
</dbReference>
<dbReference type="PRINTS" id="PR00344">
    <property type="entry name" value="BCTRLSENSOR"/>
</dbReference>
<feature type="domain" description="Histidine kinase" evidence="9">
    <location>
        <begin position="189"/>
        <end position="443"/>
    </location>
</feature>
<evidence type="ECO:0000256" key="8">
    <source>
        <dbReference type="ARBA" id="ARBA00023012"/>
    </source>
</evidence>
<dbReference type="SMART" id="SM00387">
    <property type="entry name" value="HATPase_c"/>
    <property type="match status" value="1"/>
</dbReference>
<gene>
    <name evidence="10" type="ORF">F6J89_06275</name>
</gene>
<dbReference type="Gene3D" id="3.30.565.10">
    <property type="entry name" value="Histidine kinase-like ATPase, C-terminal domain"/>
    <property type="match status" value="1"/>
</dbReference>
<sequence>MLAFKESPTPMSSAPQPEVPNLRLESTIEELSLYNFQVEIYCLGKEVTNRFEVNPLLPGVILTEYGKFVGMISRRRFLEQMSRPYGLELFLKRPLYSLYSFVSADILKLRGNTQIVEAANRSLERSAKLLYEPIVVEIEPEVYRLLDVHQLLLAQSQIHKLTYQLLDKQIQVQMIQTEKMVSLGKMVASVAHEIKNPVTAITCNLGFLHSYCQQIMEILSVYELDNHHQSEVITELKQQSDLDFIREDLPKVIKSMKLGSERLTKIVSGLHNFSHMGELNRAKADIHECIENILLILNNRLKYGIKVINNYGELPLVNCYLGQLSQVFMNIISNGIDALTEKAEQQVAEAITWQAQIEISTEVLQQSDSEWICIRIADNGPGIPPAIREHIFEPFFTTKPIGKGSGLGLAISHQIVTAKHGGKLLVHSRESHGTEFQILLPIF</sequence>
<accession>A0A6B3N265</accession>
<dbReference type="SUPFAM" id="SSF55874">
    <property type="entry name" value="ATPase domain of HSP90 chaperone/DNA topoisomerase II/histidine kinase"/>
    <property type="match status" value="1"/>
</dbReference>
<evidence type="ECO:0000256" key="2">
    <source>
        <dbReference type="ARBA" id="ARBA00012438"/>
    </source>
</evidence>
<dbReference type="Gene3D" id="1.10.287.130">
    <property type="match status" value="1"/>
</dbReference>
<dbReference type="Pfam" id="PF02518">
    <property type="entry name" value="HATPase_c"/>
    <property type="match status" value="1"/>
</dbReference>
<dbReference type="SUPFAM" id="SSF47384">
    <property type="entry name" value="Homodimeric domain of signal transducing histidine kinase"/>
    <property type="match status" value="1"/>
</dbReference>
<dbReference type="CDD" id="cd00082">
    <property type="entry name" value="HisKA"/>
    <property type="match status" value="1"/>
</dbReference>
<dbReference type="PANTHER" id="PTHR43065:SF10">
    <property type="entry name" value="PEROXIDE STRESS-ACTIVATED HISTIDINE KINASE MAK3"/>
    <property type="match status" value="1"/>
</dbReference>
<dbReference type="InterPro" id="IPR036097">
    <property type="entry name" value="HisK_dim/P_sf"/>
</dbReference>
<comment type="catalytic activity">
    <reaction evidence="1">
        <text>ATP + protein L-histidine = ADP + protein N-phospho-L-histidine.</text>
        <dbReference type="EC" id="2.7.13.3"/>
    </reaction>
</comment>
<dbReference type="EC" id="2.7.13.3" evidence="2"/>
<dbReference type="PANTHER" id="PTHR43065">
    <property type="entry name" value="SENSOR HISTIDINE KINASE"/>
    <property type="match status" value="1"/>
</dbReference>
<evidence type="ECO:0000259" key="9">
    <source>
        <dbReference type="PROSITE" id="PS50109"/>
    </source>
</evidence>
<evidence type="ECO:0000313" key="10">
    <source>
        <dbReference type="EMBL" id="NER27239.1"/>
    </source>
</evidence>
<reference evidence="10" key="1">
    <citation type="submission" date="2019-11" db="EMBL/GenBank/DDBJ databases">
        <title>Genomic insights into an expanded diversity of filamentous marine cyanobacteria reveals the extraordinary biosynthetic potential of Moorea and Okeania.</title>
        <authorList>
            <person name="Ferreira Leao T."/>
            <person name="Wang M."/>
            <person name="Moss N."/>
            <person name="Da Silva R."/>
            <person name="Sanders J."/>
            <person name="Nurk S."/>
            <person name="Gurevich A."/>
            <person name="Humphrey G."/>
            <person name="Reher R."/>
            <person name="Zhu Q."/>
            <person name="Belda-Ferre P."/>
            <person name="Glukhov E."/>
            <person name="Rex R."/>
            <person name="Dorrestein P.C."/>
            <person name="Knight R."/>
            <person name="Pevzner P."/>
            <person name="Gerwick W.H."/>
            <person name="Gerwick L."/>
        </authorList>
    </citation>
    <scope>NUCLEOTIDE SEQUENCE</scope>
    <source>
        <strain evidence="10">SIO1C4</strain>
    </source>
</reference>